<proteinExistence type="predicted"/>
<keyword evidence="2" id="KW-0732">Signal</keyword>
<gene>
    <name evidence="3" type="ORF">ACFFVB_04455</name>
</gene>
<dbReference type="Proteomes" id="UP001589605">
    <property type="component" value="Unassembled WGS sequence"/>
</dbReference>
<dbReference type="EMBL" id="JBHMEZ010000003">
    <property type="protein sequence ID" value="MFB9052323.1"/>
    <property type="molecule type" value="Genomic_DNA"/>
</dbReference>
<keyword evidence="4" id="KW-1185">Reference proteome</keyword>
<reference evidence="3 4" key="1">
    <citation type="submission" date="2024-09" db="EMBL/GenBank/DDBJ databases">
        <authorList>
            <person name="Sun Q."/>
            <person name="Mori K."/>
        </authorList>
    </citation>
    <scope>NUCLEOTIDE SEQUENCE [LARGE SCALE GENOMIC DNA]</scope>
    <source>
        <strain evidence="3 4">CECT 8286</strain>
    </source>
</reference>
<dbReference type="RefSeq" id="WP_382381511.1">
    <property type="nucleotide sequence ID" value="NZ_JBHMEZ010000003.1"/>
</dbReference>
<comment type="caution">
    <text evidence="3">The sequence shown here is derived from an EMBL/GenBank/DDBJ whole genome shotgun (WGS) entry which is preliminary data.</text>
</comment>
<accession>A0ABV5EYQ3</accession>
<keyword evidence="1" id="KW-1133">Transmembrane helix</keyword>
<feature type="transmembrane region" description="Helical" evidence="1">
    <location>
        <begin position="138"/>
        <end position="154"/>
    </location>
</feature>
<protein>
    <submittedName>
        <fullName evidence="3">Uncharacterized protein</fullName>
    </submittedName>
</protein>
<evidence type="ECO:0000256" key="1">
    <source>
        <dbReference type="SAM" id="Phobius"/>
    </source>
</evidence>
<evidence type="ECO:0000313" key="3">
    <source>
        <dbReference type="EMBL" id="MFB9052323.1"/>
    </source>
</evidence>
<evidence type="ECO:0000256" key="2">
    <source>
        <dbReference type="SAM" id="SignalP"/>
    </source>
</evidence>
<keyword evidence="1" id="KW-0812">Transmembrane</keyword>
<sequence length="227" mass="26150">MKHILLCVVCLLCVNISTAKPVLLNNTNTTVVKDQGNNQFKPILIDRQYISEQSLQFINQEISFVRVLEEASKFWQSDAKRSERWEPRVEKYINDLTYSNYEITKVKQKLNLEQSSSDIDKLIGIITSESIAEFSREIAFMGFAWVLMAVIVLCTKGKFFVFDIVLTTFICVWFGLKNQIIKDNLEDFTVLKNERLIEMASGNKQNSKSQKGFKSSKELSGIIHFLE</sequence>
<feature type="transmembrane region" description="Helical" evidence="1">
    <location>
        <begin position="159"/>
        <end position="176"/>
    </location>
</feature>
<organism evidence="3 4">
    <name type="scientific">Formosa undariae</name>
    <dbReference type="NCBI Taxonomy" id="1325436"/>
    <lineage>
        <taxon>Bacteria</taxon>
        <taxon>Pseudomonadati</taxon>
        <taxon>Bacteroidota</taxon>
        <taxon>Flavobacteriia</taxon>
        <taxon>Flavobacteriales</taxon>
        <taxon>Flavobacteriaceae</taxon>
        <taxon>Formosa</taxon>
    </lineage>
</organism>
<evidence type="ECO:0000313" key="4">
    <source>
        <dbReference type="Proteomes" id="UP001589605"/>
    </source>
</evidence>
<keyword evidence="1" id="KW-0472">Membrane</keyword>
<feature type="signal peptide" evidence="2">
    <location>
        <begin position="1"/>
        <end position="19"/>
    </location>
</feature>
<name>A0ABV5EYQ3_9FLAO</name>
<feature type="chain" id="PRO_5045690545" evidence="2">
    <location>
        <begin position="20"/>
        <end position="227"/>
    </location>
</feature>